<sequence length="135" mass="15171">MNGLKTVVVVAAIIERDGRILLARRDAQSSQAGMWEFPGGKVESGETQPEALRRELLEELGIEAEIDQWIASNDWQQAERIIELHAWRVGDFRGEITLHCHSDVRWVLPQEALEFALAPADIPLLDAYITQLSSP</sequence>
<comment type="similarity">
    <text evidence="2 5">Belongs to the Nudix hydrolase family.</text>
</comment>
<dbReference type="NCBIfam" id="NF007834">
    <property type="entry name" value="PRK10546.1"/>
    <property type="match status" value="1"/>
</dbReference>
<evidence type="ECO:0000256" key="4">
    <source>
        <dbReference type="ARBA" id="ARBA00022842"/>
    </source>
</evidence>
<evidence type="ECO:0000313" key="7">
    <source>
        <dbReference type="EMBL" id="ORJ26747.1"/>
    </source>
</evidence>
<feature type="domain" description="Nudix hydrolase" evidence="6">
    <location>
        <begin position="4"/>
        <end position="130"/>
    </location>
</feature>
<dbReference type="Proteomes" id="UP000192536">
    <property type="component" value="Unassembled WGS sequence"/>
</dbReference>
<dbReference type="PANTHER" id="PTHR47707:SF2">
    <property type="entry name" value="CTP PYROPHOSPHOHYDROLASE"/>
    <property type="match status" value="1"/>
</dbReference>
<keyword evidence="3 5" id="KW-0378">Hydrolase</keyword>
<organism evidence="7 8">
    <name type="scientific">Rouxiella badensis</name>
    <dbReference type="NCBI Taxonomy" id="1646377"/>
    <lineage>
        <taxon>Bacteria</taxon>
        <taxon>Pseudomonadati</taxon>
        <taxon>Pseudomonadota</taxon>
        <taxon>Gammaproteobacteria</taxon>
        <taxon>Enterobacterales</taxon>
        <taxon>Yersiniaceae</taxon>
        <taxon>Rouxiella</taxon>
    </lineage>
</organism>
<gene>
    <name evidence="7" type="ORF">BS640_04910</name>
</gene>
<evidence type="ECO:0000256" key="1">
    <source>
        <dbReference type="ARBA" id="ARBA00001946"/>
    </source>
</evidence>
<dbReference type="SUPFAM" id="SSF55811">
    <property type="entry name" value="Nudix"/>
    <property type="match status" value="1"/>
</dbReference>
<comment type="caution">
    <text evidence="7">The sequence shown here is derived from an EMBL/GenBank/DDBJ whole genome shotgun (WGS) entry which is preliminary data.</text>
</comment>
<dbReference type="Gene3D" id="3.90.79.10">
    <property type="entry name" value="Nucleoside Triphosphate Pyrophosphohydrolase"/>
    <property type="match status" value="1"/>
</dbReference>
<evidence type="ECO:0000256" key="2">
    <source>
        <dbReference type="ARBA" id="ARBA00005582"/>
    </source>
</evidence>
<dbReference type="InterPro" id="IPR020476">
    <property type="entry name" value="Nudix_hydrolase"/>
</dbReference>
<protein>
    <submittedName>
        <fullName evidence="7">NTP pyrophosphohydrolase</fullName>
    </submittedName>
</protein>
<dbReference type="STRING" id="1646377.BS640_04910"/>
<dbReference type="Pfam" id="PF00293">
    <property type="entry name" value="NUDIX"/>
    <property type="match status" value="1"/>
</dbReference>
<dbReference type="InterPro" id="IPR047127">
    <property type="entry name" value="MutT-like"/>
</dbReference>
<evidence type="ECO:0000313" key="8">
    <source>
        <dbReference type="Proteomes" id="UP000192536"/>
    </source>
</evidence>
<dbReference type="PRINTS" id="PR00502">
    <property type="entry name" value="NUDIXFAMILY"/>
</dbReference>
<evidence type="ECO:0000256" key="5">
    <source>
        <dbReference type="RuleBase" id="RU003476"/>
    </source>
</evidence>
<dbReference type="GeneID" id="93566155"/>
<reference evidence="7 8" key="1">
    <citation type="journal article" date="2017" name="Int. J. Syst. Evol. Microbiol.">
        <title>Rouxiella badensis sp. nov. and Rouxiella silvae sp. nov. isolated from peat bog soil in Germany and emendation of the genus description.</title>
        <authorList>
            <person name="Le Fleche-Mateos A."/>
            <person name="Kugler J.H."/>
            <person name="Hansen S.H."/>
            <person name="Syldatk C."/>
            <person name="Hausmann R."/>
            <person name="Lomprez F."/>
            <person name="Vandenbogaert M."/>
            <person name="Manuguerra J.C."/>
            <person name="Grimont P.A."/>
        </authorList>
    </citation>
    <scope>NUCLEOTIDE SEQUENCE [LARGE SCALE GENOMIC DNA]</scope>
    <source>
        <strain evidence="7 8">DSM 100043</strain>
    </source>
</reference>
<dbReference type="GO" id="GO:0044716">
    <property type="term" value="F:8-oxo-GDP phosphatase activity"/>
    <property type="evidence" value="ECO:0007669"/>
    <property type="project" value="TreeGrafter"/>
</dbReference>
<dbReference type="PROSITE" id="PS00893">
    <property type="entry name" value="NUDIX_BOX"/>
    <property type="match status" value="1"/>
</dbReference>
<comment type="cofactor">
    <cofactor evidence="1">
        <name>Mg(2+)</name>
        <dbReference type="ChEBI" id="CHEBI:18420"/>
    </cofactor>
</comment>
<proteinExistence type="inferred from homology"/>
<dbReference type="RefSeq" id="WP_084912098.1">
    <property type="nucleotide sequence ID" value="NZ_CP049603.1"/>
</dbReference>
<name>A0A1X0WIY7_9GAMM</name>
<dbReference type="GO" id="GO:0044715">
    <property type="term" value="F:8-oxo-dGDP phosphatase activity"/>
    <property type="evidence" value="ECO:0007669"/>
    <property type="project" value="TreeGrafter"/>
</dbReference>
<dbReference type="PROSITE" id="PS51462">
    <property type="entry name" value="NUDIX"/>
    <property type="match status" value="1"/>
</dbReference>
<dbReference type="GO" id="GO:0008413">
    <property type="term" value="F:8-oxo-7,8-dihydroguanosine triphosphate pyrophosphatase activity"/>
    <property type="evidence" value="ECO:0007669"/>
    <property type="project" value="TreeGrafter"/>
</dbReference>
<evidence type="ECO:0000259" key="6">
    <source>
        <dbReference type="PROSITE" id="PS51462"/>
    </source>
</evidence>
<evidence type="ECO:0000256" key="3">
    <source>
        <dbReference type="ARBA" id="ARBA00022801"/>
    </source>
</evidence>
<dbReference type="GO" id="GO:0035539">
    <property type="term" value="F:8-oxo-7,8-dihydrodeoxyguanosine triphosphate pyrophosphatase activity"/>
    <property type="evidence" value="ECO:0007669"/>
    <property type="project" value="TreeGrafter"/>
</dbReference>
<dbReference type="PANTHER" id="PTHR47707">
    <property type="entry name" value="8-OXO-DGTP DIPHOSPHATASE"/>
    <property type="match status" value="1"/>
</dbReference>
<dbReference type="CDD" id="cd03425">
    <property type="entry name" value="NUDIX_MutT_NudA_like"/>
    <property type="match status" value="1"/>
</dbReference>
<dbReference type="AlphaFoldDB" id="A0A1X0WIY7"/>
<keyword evidence="8" id="KW-1185">Reference proteome</keyword>
<dbReference type="InterPro" id="IPR020084">
    <property type="entry name" value="NUDIX_hydrolase_CS"/>
</dbReference>
<dbReference type="EMBL" id="MRWE01000005">
    <property type="protein sequence ID" value="ORJ26747.1"/>
    <property type="molecule type" value="Genomic_DNA"/>
</dbReference>
<keyword evidence="4" id="KW-0460">Magnesium</keyword>
<accession>A0A1X0WIY7</accession>
<dbReference type="GO" id="GO:0006281">
    <property type="term" value="P:DNA repair"/>
    <property type="evidence" value="ECO:0007669"/>
    <property type="project" value="InterPro"/>
</dbReference>
<dbReference type="InterPro" id="IPR000086">
    <property type="entry name" value="NUDIX_hydrolase_dom"/>
</dbReference>
<dbReference type="InterPro" id="IPR015797">
    <property type="entry name" value="NUDIX_hydrolase-like_dom_sf"/>
</dbReference>